<dbReference type="GO" id="GO:0005200">
    <property type="term" value="F:structural constituent of cytoskeleton"/>
    <property type="evidence" value="ECO:0007669"/>
    <property type="project" value="InterPro"/>
</dbReference>
<dbReference type="FunFam" id="3.40.50.1440:FF:000011">
    <property type="entry name" value="Tubulin alpha chain"/>
    <property type="match status" value="1"/>
</dbReference>
<keyword evidence="7" id="KW-0479">Metal-binding</keyword>
<dbReference type="AlphaFoldDB" id="A0AAJ7JC62"/>
<proteinExistence type="inferred from homology"/>
<dbReference type="PANTHER" id="PTHR11588">
    <property type="entry name" value="TUBULIN"/>
    <property type="match status" value="1"/>
</dbReference>
<comment type="cofactor">
    <cofactor evidence="1">
        <name>Mg(2+)</name>
        <dbReference type="ChEBI" id="CHEBI:18420"/>
    </cofactor>
</comment>
<keyword evidence="11" id="KW-0342">GTP-binding</keyword>
<dbReference type="GO" id="GO:0046872">
    <property type="term" value="F:metal ion binding"/>
    <property type="evidence" value="ECO:0007669"/>
    <property type="project" value="UniProtKB-KW"/>
</dbReference>
<dbReference type="Pfam" id="PF00091">
    <property type="entry name" value="Tubulin"/>
    <property type="match status" value="1"/>
</dbReference>
<dbReference type="Proteomes" id="UP000694925">
    <property type="component" value="Unplaced"/>
</dbReference>
<evidence type="ECO:0000256" key="11">
    <source>
        <dbReference type="ARBA" id="ARBA00023134"/>
    </source>
</evidence>
<dbReference type="SMART" id="SM00865">
    <property type="entry name" value="Tubulin_C"/>
    <property type="match status" value="1"/>
</dbReference>
<comment type="subcellular location">
    <subcellularLocation>
        <location evidence="2">Cytoplasm</location>
        <location evidence="2">Cytoskeleton</location>
    </subcellularLocation>
</comment>
<dbReference type="RefSeq" id="XP_017889363.1">
    <property type="nucleotide sequence ID" value="XM_018033874.2"/>
</dbReference>
<dbReference type="GO" id="GO:0016787">
    <property type="term" value="F:hydrolase activity"/>
    <property type="evidence" value="ECO:0007669"/>
    <property type="project" value="UniProtKB-KW"/>
</dbReference>
<comment type="subunit">
    <text evidence="4">Dimer of alpha and beta chains. A typical microtubule is a hollow water-filled tube with an outer diameter of 25 nm and an inner diameter of 15 nM. Alpha-beta heterodimers associate head-to-tail to form protofilaments running lengthwise along the microtubule wall with the beta-tubulin subunit facing the microtubule plus end conferring a structural polarity. Microtubules usually have 13 protofilaments but different protofilament numbers can be found in some organisms and specialized cells.</text>
</comment>
<dbReference type="InterPro" id="IPR037103">
    <property type="entry name" value="Tubulin/FtsZ-like_C"/>
</dbReference>
<reference evidence="18" key="1">
    <citation type="submission" date="2025-08" db="UniProtKB">
        <authorList>
            <consortium name="RefSeq"/>
        </authorList>
    </citation>
    <scope>IDENTIFICATION</scope>
    <source>
        <tissue evidence="18">Whole body</tissue>
    </source>
</reference>
<dbReference type="SUPFAM" id="SSF55307">
    <property type="entry name" value="Tubulin C-terminal domain-like"/>
    <property type="match status" value="1"/>
</dbReference>
<keyword evidence="10" id="KW-0460">Magnesium</keyword>
<sequence>MDSKPGEIIPIFVGQAGTQIANACWELFCLEHGISSSGCLSQGYYPPDINMCSVFAETQVRKMTPRTIIVDLEPTVVDEIRTGAYKRLFSPDCLITGKEDASNNYARGYHTLGQELIQLVLQRVCKLCESCSRPSGFVVFRSISGGTGGGFATLLLEHLAYNYPKTITLDFVLFPSPNISTVIVEPYNAVFATHGSLDSVNCCFLFDNEALYNICDRCLDVDNPTYTNLNRMKAQVVSSITASMRFEGALNLNLNELQTNLVPYPRVHFALAAYAPLISPRRAMHAEITTENITCECFEPSNQMVSCDQSTGAYTSCCLLYRGDVSPNDVNQAIAAMKGRKSIRFVTWSPTGFKVGINYQPTTTVPGGDLAPSRRTVVMASNNTAIKKNWLSLARKFDLMLQQRAFVHHYVGEGMEEGYFDEARESMSLMVDAYREIER</sequence>
<evidence type="ECO:0000256" key="7">
    <source>
        <dbReference type="ARBA" id="ARBA00022723"/>
    </source>
</evidence>
<evidence type="ECO:0000256" key="1">
    <source>
        <dbReference type="ARBA" id="ARBA00001946"/>
    </source>
</evidence>
<keyword evidence="5" id="KW-0963">Cytoplasm</keyword>
<organism evidence="17 18">
    <name type="scientific">Ceratina calcarata</name>
    <dbReference type="NCBI Taxonomy" id="156304"/>
    <lineage>
        <taxon>Eukaryota</taxon>
        <taxon>Metazoa</taxon>
        <taxon>Ecdysozoa</taxon>
        <taxon>Arthropoda</taxon>
        <taxon>Hexapoda</taxon>
        <taxon>Insecta</taxon>
        <taxon>Pterygota</taxon>
        <taxon>Neoptera</taxon>
        <taxon>Endopterygota</taxon>
        <taxon>Hymenoptera</taxon>
        <taxon>Apocrita</taxon>
        <taxon>Aculeata</taxon>
        <taxon>Apoidea</taxon>
        <taxon>Anthophila</taxon>
        <taxon>Apidae</taxon>
        <taxon>Ceratina</taxon>
        <taxon>Zadontomerus</taxon>
    </lineage>
</organism>
<evidence type="ECO:0000259" key="16">
    <source>
        <dbReference type="SMART" id="SM00865"/>
    </source>
</evidence>
<evidence type="ECO:0000256" key="3">
    <source>
        <dbReference type="ARBA" id="ARBA00009636"/>
    </source>
</evidence>
<comment type="similarity">
    <text evidence="3">Belongs to the tubulin family.</text>
</comment>
<keyword evidence="6" id="KW-0493">Microtubule</keyword>
<comment type="catalytic activity">
    <reaction evidence="14">
        <text>GTP + H2O = GDP + phosphate + H(+)</text>
        <dbReference type="Rhea" id="RHEA:19669"/>
        <dbReference type="ChEBI" id="CHEBI:15377"/>
        <dbReference type="ChEBI" id="CHEBI:15378"/>
        <dbReference type="ChEBI" id="CHEBI:37565"/>
        <dbReference type="ChEBI" id="CHEBI:43474"/>
        <dbReference type="ChEBI" id="CHEBI:58189"/>
    </reaction>
    <physiologicalReaction direction="left-to-right" evidence="14">
        <dbReference type="Rhea" id="RHEA:19670"/>
    </physiologicalReaction>
</comment>
<dbReference type="InterPro" id="IPR002452">
    <property type="entry name" value="Alpha_tubulin"/>
</dbReference>
<accession>A0AAJ7JC62</accession>
<evidence type="ECO:0000313" key="18">
    <source>
        <dbReference type="RefSeq" id="XP_017889363.1"/>
    </source>
</evidence>
<feature type="domain" description="Tubulin/FtsZ 2-layer sandwich" evidence="16">
    <location>
        <begin position="250"/>
        <end position="395"/>
    </location>
</feature>
<dbReference type="GO" id="GO:0005525">
    <property type="term" value="F:GTP binding"/>
    <property type="evidence" value="ECO:0007669"/>
    <property type="project" value="UniProtKB-KW"/>
</dbReference>
<feature type="domain" description="Tubulin/FtsZ GTPase" evidence="15">
    <location>
        <begin position="51"/>
        <end position="248"/>
    </location>
</feature>
<keyword evidence="12" id="KW-0206">Cytoskeleton</keyword>
<dbReference type="CDD" id="cd02186">
    <property type="entry name" value="alpha_tubulin"/>
    <property type="match status" value="1"/>
</dbReference>
<dbReference type="GeneID" id="108630536"/>
<dbReference type="Gene3D" id="3.40.50.1440">
    <property type="entry name" value="Tubulin/FtsZ, GTPase domain"/>
    <property type="match status" value="1"/>
</dbReference>
<dbReference type="InterPro" id="IPR000217">
    <property type="entry name" value="Tubulin"/>
</dbReference>
<evidence type="ECO:0000256" key="4">
    <source>
        <dbReference type="ARBA" id="ARBA00011747"/>
    </source>
</evidence>
<name>A0AAJ7JC62_9HYME</name>
<evidence type="ECO:0000256" key="13">
    <source>
        <dbReference type="ARBA" id="ARBA00034296"/>
    </source>
</evidence>
<keyword evidence="8" id="KW-0547">Nucleotide-binding</keyword>
<evidence type="ECO:0000256" key="8">
    <source>
        <dbReference type="ARBA" id="ARBA00022741"/>
    </source>
</evidence>
<dbReference type="Gene3D" id="1.10.287.600">
    <property type="entry name" value="Helix hairpin bin"/>
    <property type="match status" value="1"/>
</dbReference>
<evidence type="ECO:0000256" key="6">
    <source>
        <dbReference type="ARBA" id="ARBA00022701"/>
    </source>
</evidence>
<dbReference type="SUPFAM" id="SSF52490">
    <property type="entry name" value="Tubulin nucleotide-binding domain-like"/>
    <property type="match status" value="1"/>
</dbReference>
<evidence type="ECO:0000256" key="12">
    <source>
        <dbReference type="ARBA" id="ARBA00023212"/>
    </source>
</evidence>
<evidence type="ECO:0000313" key="17">
    <source>
        <dbReference type="Proteomes" id="UP000694925"/>
    </source>
</evidence>
<dbReference type="Pfam" id="PF03953">
    <property type="entry name" value="Tubulin_C"/>
    <property type="match status" value="1"/>
</dbReference>
<evidence type="ECO:0000256" key="2">
    <source>
        <dbReference type="ARBA" id="ARBA00004245"/>
    </source>
</evidence>
<dbReference type="InterPro" id="IPR023123">
    <property type="entry name" value="Tubulin_C"/>
</dbReference>
<dbReference type="InterPro" id="IPR008280">
    <property type="entry name" value="Tub_FtsZ_C"/>
</dbReference>
<dbReference type="PRINTS" id="PR01162">
    <property type="entry name" value="ALPHATUBULIN"/>
</dbReference>
<dbReference type="InterPro" id="IPR018316">
    <property type="entry name" value="Tubulin/FtsZ_2-layer-sand-dom"/>
</dbReference>
<evidence type="ECO:0000256" key="5">
    <source>
        <dbReference type="ARBA" id="ARBA00022490"/>
    </source>
</evidence>
<dbReference type="Gene3D" id="3.30.1330.20">
    <property type="entry name" value="Tubulin/FtsZ, C-terminal domain"/>
    <property type="match status" value="1"/>
</dbReference>
<dbReference type="KEGG" id="ccal:108630536"/>
<keyword evidence="9" id="KW-0378">Hydrolase</keyword>
<dbReference type="GO" id="GO:0007017">
    <property type="term" value="P:microtubule-based process"/>
    <property type="evidence" value="ECO:0007669"/>
    <property type="project" value="InterPro"/>
</dbReference>
<dbReference type="InterPro" id="IPR003008">
    <property type="entry name" value="Tubulin_FtsZ_GTPase"/>
</dbReference>
<protein>
    <submittedName>
        <fullName evidence="18">Tubulin alpha chain-like</fullName>
    </submittedName>
</protein>
<comment type="function">
    <text evidence="13">Tubulin is the major constituent of microtubules, a cylinder consisting of laterally associated linear protofilaments composed of alpha- and beta-tubulin heterodimers. Microtubules grow by the addition of GTP-tubulin dimers to the microtubule end, where a stabilizing cap forms. Below the cap, tubulin dimers are in GDP-bound state, owing to GTPase activity of alpha-tubulin.</text>
</comment>
<dbReference type="SMART" id="SM00864">
    <property type="entry name" value="Tubulin"/>
    <property type="match status" value="1"/>
</dbReference>
<keyword evidence="17" id="KW-1185">Reference proteome</keyword>
<dbReference type="PRINTS" id="PR01161">
    <property type="entry name" value="TUBULIN"/>
</dbReference>
<evidence type="ECO:0000256" key="14">
    <source>
        <dbReference type="ARBA" id="ARBA00049117"/>
    </source>
</evidence>
<gene>
    <name evidence="18" type="primary">LOC108630536</name>
</gene>
<evidence type="ECO:0000259" key="15">
    <source>
        <dbReference type="SMART" id="SM00864"/>
    </source>
</evidence>
<dbReference type="GO" id="GO:0005874">
    <property type="term" value="C:microtubule"/>
    <property type="evidence" value="ECO:0007669"/>
    <property type="project" value="UniProtKB-KW"/>
</dbReference>
<dbReference type="InterPro" id="IPR036525">
    <property type="entry name" value="Tubulin/FtsZ_GTPase_sf"/>
</dbReference>
<evidence type="ECO:0000256" key="9">
    <source>
        <dbReference type="ARBA" id="ARBA00022801"/>
    </source>
</evidence>
<evidence type="ECO:0000256" key="10">
    <source>
        <dbReference type="ARBA" id="ARBA00022842"/>
    </source>
</evidence>